<keyword evidence="2" id="KW-0812">Transmembrane</keyword>
<sequence length="169" mass="17751">MLILQRECILAVSSIARAPPPHMDSIIAPAAPTTAAQGWRLTYTGASCLTAASIVLLLLYLTGRFIWQYSKDAAAAAAAPSSPSPPPSAAAPPRRAVPLSMLPVFVHTKSPGATTERSPECAVCLTEFGARDTGRLLPSCGHGFHDECIVTWLRVNTTCPLCRAAVAAK</sequence>
<evidence type="ECO:0000256" key="2">
    <source>
        <dbReference type="SAM" id="Phobius"/>
    </source>
</evidence>
<keyword evidence="5" id="KW-1185">Reference proteome</keyword>
<evidence type="ECO:0000313" key="5">
    <source>
        <dbReference type="Proteomes" id="UP000729402"/>
    </source>
</evidence>
<accession>A0A8J5T448</accession>
<dbReference type="OrthoDB" id="8062037at2759"/>
<gene>
    <name evidence="4" type="ORF">GUJ93_ZPchr0007g4401</name>
</gene>
<dbReference type="PROSITE" id="PS50089">
    <property type="entry name" value="ZF_RING_2"/>
    <property type="match status" value="1"/>
</dbReference>
<protein>
    <recommendedName>
        <fullName evidence="3">RING-type domain-containing protein</fullName>
    </recommendedName>
</protein>
<reference evidence="4" key="1">
    <citation type="journal article" date="2021" name="bioRxiv">
        <title>Whole Genome Assembly and Annotation of Northern Wild Rice, Zizania palustris L., Supports a Whole Genome Duplication in the Zizania Genus.</title>
        <authorList>
            <person name="Haas M."/>
            <person name="Kono T."/>
            <person name="Macchietto M."/>
            <person name="Millas R."/>
            <person name="McGilp L."/>
            <person name="Shao M."/>
            <person name="Duquette J."/>
            <person name="Hirsch C.N."/>
            <person name="Kimball J."/>
        </authorList>
    </citation>
    <scope>NUCLEOTIDE SEQUENCE</scope>
    <source>
        <tissue evidence="4">Fresh leaf tissue</tissue>
    </source>
</reference>
<dbReference type="SMART" id="SM00184">
    <property type="entry name" value="RING"/>
    <property type="match status" value="1"/>
</dbReference>
<dbReference type="EMBL" id="JAAALK010000282">
    <property type="protein sequence ID" value="KAG8079334.1"/>
    <property type="molecule type" value="Genomic_DNA"/>
</dbReference>
<dbReference type="GO" id="GO:0016567">
    <property type="term" value="P:protein ubiquitination"/>
    <property type="evidence" value="ECO:0007669"/>
    <property type="project" value="UniProtKB-UniPathway"/>
</dbReference>
<evidence type="ECO:0000259" key="3">
    <source>
        <dbReference type="PROSITE" id="PS50089"/>
    </source>
</evidence>
<keyword evidence="1" id="KW-0862">Zinc</keyword>
<feature type="domain" description="RING-type" evidence="3">
    <location>
        <begin position="121"/>
        <end position="163"/>
    </location>
</feature>
<keyword evidence="1" id="KW-0479">Metal-binding</keyword>
<name>A0A8J5T448_ZIZPA</name>
<dbReference type="Proteomes" id="UP000729402">
    <property type="component" value="Unassembled WGS sequence"/>
</dbReference>
<keyword evidence="1" id="KW-0863">Zinc-finger</keyword>
<feature type="transmembrane region" description="Helical" evidence="2">
    <location>
        <begin position="41"/>
        <end position="61"/>
    </location>
</feature>
<dbReference type="InterPro" id="IPR001841">
    <property type="entry name" value="Znf_RING"/>
</dbReference>
<evidence type="ECO:0000313" key="4">
    <source>
        <dbReference type="EMBL" id="KAG8079334.1"/>
    </source>
</evidence>
<reference evidence="4" key="2">
    <citation type="submission" date="2021-02" db="EMBL/GenBank/DDBJ databases">
        <authorList>
            <person name="Kimball J.A."/>
            <person name="Haas M.W."/>
            <person name="Macchietto M."/>
            <person name="Kono T."/>
            <person name="Duquette J."/>
            <person name="Shao M."/>
        </authorList>
    </citation>
    <scope>NUCLEOTIDE SEQUENCE</scope>
    <source>
        <tissue evidence="4">Fresh leaf tissue</tissue>
    </source>
</reference>
<keyword evidence="2" id="KW-0472">Membrane</keyword>
<dbReference type="PANTHER" id="PTHR45676:SF54">
    <property type="entry name" value="RING-TYPE E3 UBIQUITIN TRANSFERASE"/>
    <property type="match status" value="1"/>
</dbReference>
<dbReference type="AlphaFoldDB" id="A0A8J5T448"/>
<organism evidence="4 5">
    <name type="scientific">Zizania palustris</name>
    <name type="common">Northern wild rice</name>
    <dbReference type="NCBI Taxonomy" id="103762"/>
    <lineage>
        <taxon>Eukaryota</taxon>
        <taxon>Viridiplantae</taxon>
        <taxon>Streptophyta</taxon>
        <taxon>Embryophyta</taxon>
        <taxon>Tracheophyta</taxon>
        <taxon>Spermatophyta</taxon>
        <taxon>Magnoliopsida</taxon>
        <taxon>Liliopsida</taxon>
        <taxon>Poales</taxon>
        <taxon>Poaceae</taxon>
        <taxon>BOP clade</taxon>
        <taxon>Oryzoideae</taxon>
        <taxon>Oryzeae</taxon>
        <taxon>Zizaniinae</taxon>
        <taxon>Zizania</taxon>
    </lineage>
</organism>
<dbReference type="Pfam" id="PF13639">
    <property type="entry name" value="zf-RING_2"/>
    <property type="match status" value="1"/>
</dbReference>
<dbReference type="GO" id="GO:0008270">
    <property type="term" value="F:zinc ion binding"/>
    <property type="evidence" value="ECO:0007669"/>
    <property type="project" value="UniProtKB-KW"/>
</dbReference>
<dbReference type="UniPathway" id="UPA00143"/>
<comment type="caution">
    <text evidence="4">The sequence shown here is derived from an EMBL/GenBank/DDBJ whole genome shotgun (WGS) entry which is preliminary data.</text>
</comment>
<dbReference type="PANTHER" id="PTHR45676">
    <property type="entry name" value="RING-H2 FINGER PROTEIN ATL51-RELATED"/>
    <property type="match status" value="1"/>
</dbReference>
<proteinExistence type="predicted"/>
<keyword evidence="2" id="KW-1133">Transmembrane helix</keyword>
<evidence type="ECO:0000256" key="1">
    <source>
        <dbReference type="PROSITE-ProRule" id="PRU00175"/>
    </source>
</evidence>